<keyword evidence="2" id="KW-1185">Reference proteome</keyword>
<name>A0A9K3JF59_HELAN</name>
<evidence type="ECO:0000313" key="2">
    <source>
        <dbReference type="Proteomes" id="UP000215914"/>
    </source>
</evidence>
<dbReference type="EMBL" id="MNCJ02000318">
    <property type="protein sequence ID" value="KAF5813989.1"/>
    <property type="molecule type" value="Genomic_DNA"/>
</dbReference>
<reference evidence="1" key="1">
    <citation type="journal article" date="2017" name="Nature">
        <title>The sunflower genome provides insights into oil metabolism, flowering and Asterid evolution.</title>
        <authorList>
            <person name="Badouin H."/>
            <person name="Gouzy J."/>
            <person name="Grassa C.J."/>
            <person name="Murat F."/>
            <person name="Staton S.E."/>
            <person name="Cottret L."/>
            <person name="Lelandais-Briere C."/>
            <person name="Owens G.L."/>
            <person name="Carrere S."/>
            <person name="Mayjonade B."/>
            <person name="Legrand L."/>
            <person name="Gill N."/>
            <person name="Kane N.C."/>
            <person name="Bowers J.E."/>
            <person name="Hubner S."/>
            <person name="Bellec A."/>
            <person name="Berard A."/>
            <person name="Berges H."/>
            <person name="Blanchet N."/>
            <person name="Boniface M.C."/>
            <person name="Brunel D."/>
            <person name="Catrice O."/>
            <person name="Chaidir N."/>
            <person name="Claudel C."/>
            <person name="Donnadieu C."/>
            <person name="Faraut T."/>
            <person name="Fievet G."/>
            <person name="Helmstetter N."/>
            <person name="King M."/>
            <person name="Knapp S.J."/>
            <person name="Lai Z."/>
            <person name="Le Paslier M.C."/>
            <person name="Lippi Y."/>
            <person name="Lorenzon L."/>
            <person name="Mandel J.R."/>
            <person name="Marage G."/>
            <person name="Marchand G."/>
            <person name="Marquand E."/>
            <person name="Bret-Mestries E."/>
            <person name="Morien E."/>
            <person name="Nambeesan S."/>
            <person name="Nguyen T."/>
            <person name="Pegot-Espagnet P."/>
            <person name="Pouilly N."/>
            <person name="Raftis F."/>
            <person name="Sallet E."/>
            <person name="Schiex T."/>
            <person name="Thomas J."/>
            <person name="Vandecasteele C."/>
            <person name="Vares D."/>
            <person name="Vear F."/>
            <person name="Vautrin S."/>
            <person name="Crespi M."/>
            <person name="Mangin B."/>
            <person name="Burke J.M."/>
            <person name="Salse J."/>
            <person name="Munos S."/>
            <person name="Vincourt P."/>
            <person name="Rieseberg L.H."/>
            <person name="Langlade N.B."/>
        </authorList>
    </citation>
    <scope>NUCLEOTIDE SEQUENCE</scope>
    <source>
        <tissue evidence="1">Leaves</tissue>
    </source>
</reference>
<dbReference type="Proteomes" id="UP000215914">
    <property type="component" value="Unassembled WGS sequence"/>
</dbReference>
<gene>
    <name evidence="1" type="ORF">HanXRQr2_Chr03g0105361</name>
</gene>
<protein>
    <submittedName>
        <fullName evidence="1">Uncharacterized protein</fullName>
    </submittedName>
</protein>
<organism evidence="1 2">
    <name type="scientific">Helianthus annuus</name>
    <name type="common">Common sunflower</name>
    <dbReference type="NCBI Taxonomy" id="4232"/>
    <lineage>
        <taxon>Eukaryota</taxon>
        <taxon>Viridiplantae</taxon>
        <taxon>Streptophyta</taxon>
        <taxon>Embryophyta</taxon>
        <taxon>Tracheophyta</taxon>
        <taxon>Spermatophyta</taxon>
        <taxon>Magnoliopsida</taxon>
        <taxon>eudicotyledons</taxon>
        <taxon>Gunneridae</taxon>
        <taxon>Pentapetalae</taxon>
        <taxon>asterids</taxon>
        <taxon>campanulids</taxon>
        <taxon>Asterales</taxon>
        <taxon>Asteraceae</taxon>
        <taxon>Asteroideae</taxon>
        <taxon>Heliantheae alliance</taxon>
        <taxon>Heliantheae</taxon>
        <taxon>Helianthus</taxon>
    </lineage>
</organism>
<evidence type="ECO:0000313" key="1">
    <source>
        <dbReference type="EMBL" id="KAF5813989.1"/>
    </source>
</evidence>
<dbReference type="Gramene" id="mRNA:HanXRQr2_Chr03g0105361">
    <property type="protein sequence ID" value="CDS:HanXRQr2_Chr03g0105361.1"/>
    <property type="gene ID" value="HanXRQr2_Chr03g0105361"/>
</dbReference>
<sequence length="58" mass="6851">MNFGLCFFFVEDGIVQIVAELVTYRCVNTIVKITILASFKNWIFFIVNSNRQMRLHYS</sequence>
<comment type="caution">
    <text evidence="1">The sequence shown here is derived from an EMBL/GenBank/DDBJ whole genome shotgun (WGS) entry which is preliminary data.</text>
</comment>
<dbReference type="AlphaFoldDB" id="A0A9K3JF59"/>
<reference evidence="1" key="2">
    <citation type="submission" date="2020-06" db="EMBL/GenBank/DDBJ databases">
        <title>Helianthus annuus Genome sequencing and assembly Release 2.</title>
        <authorList>
            <person name="Gouzy J."/>
            <person name="Langlade N."/>
            <person name="Munos S."/>
        </authorList>
    </citation>
    <scope>NUCLEOTIDE SEQUENCE</scope>
    <source>
        <tissue evidence="1">Leaves</tissue>
    </source>
</reference>
<proteinExistence type="predicted"/>
<accession>A0A9K3JF59</accession>